<accession>A0A3E4LSZ8</accession>
<evidence type="ECO:0000313" key="5">
    <source>
        <dbReference type="Proteomes" id="UP000285832"/>
    </source>
</evidence>
<comment type="caution">
    <text evidence="2">The sequence shown here is derived from an EMBL/GenBank/DDBJ whole genome shotgun (WGS) entry which is preliminary data.</text>
</comment>
<dbReference type="Proteomes" id="UP000260793">
    <property type="component" value="Unassembled WGS sequence"/>
</dbReference>
<dbReference type="AlphaFoldDB" id="A0A3E4LSZ8"/>
<dbReference type="EMBL" id="QSQN01000013">
    <property type="protein sequence ID" value="RGK40608.1"/>
    <property type="molecule type" value="Genomic_DNA"/>
</dbReference>
<organism evidence="2 4">
    <name type="scientific">[Ruminococcus] lactaris</name>
    <dbReference type="NCBI Taxonomy" id="46228"/>
    <lineage>
        <taxon>Bacteria</taxon>
        <taxon>Bacillati</taxon>
        <taxon>Bacillota</taxon>
        <taxon>Clostridia</taxon>
        <taxon>Lachnospirales</taxon>
        <taxon>Lachnospiraceae</taxon>
        <taxon>Mediterraneibacter</taxon>
    </lineage>
</organism>
<dbReference type="Gene3D" id="1.10.10.2840">
    <property type="entry name" value="PucR C-terminal helix-turn-helix domain"/>
    <property type="match status" value="1"/>
</dbReference>
<feature type="domain" description="PucR C-terminal helix-turn-helix" evidence="1">
    <location>
        <begin position="345"/>
        <end position="397"/>
    </location>
</feature>
<dbReference type="Proteomes" id="UP000285832">
    <property type="component" value="Unassembled WGS sequence"/>
</dbReference>
<sequence>MEKKIDFLALYQRLFQTLSHGKMQELMDVSYEVTGVPILAVDIAYNLLGAVPKNKTGDYYWDYLVEHKRYDMDMTVQLYTDGIMQSVNEKEAPYIVDWGAATEEFPKILGVIKINNIVEGYVVMQCKKGEITEERMKAMSIIQEACSLMLKGKTSENSMESVYLKTFINELFNGRIVSEKQLDLWRKNCRFFPKPPYRIITVNTNSSSEKNVLSYISKYFQNLFSDQMLLIQDRVLYILQYSLLPKMTQMASNELYIFLCKFNAHCGVSNSFENLLDIGDYKIQAADAMCIGKRLDVHSRIHFYKDYYLPAILMPRINEMPRNNYISPVIEKLREYDKKHSTDFLDTLKVYIRNLCSTSDSAAQLHIHRNSFLYRINKIEEITGVDLREYHMFIHLAINIYIEEI</sequence>
<dbReference type="EMBL" id="QRMI01000062">
    <property type="protein sequence ID" value="RHJ56781.1"/>
    <property type="molecule type" value="Genomic_DNA"/>
</dbReference>
<name>A0A3E4LSZ8_9FIRM</name>
<dbReference type="InterPro" id="IPR051448">
    <property type="entry name" value="CdaR-like_regulators"/>
</dbReference>
<dbReference type="RefSeq" id="WP_023920452.1">
    <property type="nucleotide sequence ID" value="NZ_CAJMJQ010000070.1"/>
</dbReference>
<evidence type="ECO:0000313" key="4">
    <source>
        <dbReference type="Proteomes" id="UP000260793"/>
    </source>
</evidence>
<dbReference type="PANTHER" id="PTHR33744">
    <property type="entry name" value="CARBOHYDRATE DIACID REGULATOR"/>
    <property type="match status" value="1"/>
</dbReference>
<protein>
    <recommendedName>
        <fullName evidence="1">PucR C-terminal helix-turn-helix domain-containing protein</fullName>
    </recommendedName>
</protein>
<gene>
    <name evidence="3" type="ORF">DW116_13640</name>
    <name evidence="2" type="ORF">DXD17_06500</name>
</gene>
<dbReference type="InterPro" id="IPR025736">
    <property type="entry name" value="PucR_C-HTH_dom"/>
</dbReference>
<reference evidence="4 5" key="1">
    <citation type="submission" date="2018-08" db="EMBL/GenBank/DDBJ databases">
        <title>A genome reference for cultivated species of the human gut microbiota.</title>
        <authorList>
            <person name="Zou Y."/>
            <person name="Xue W."/>
            <person name="Luo G."/>
        </authorList>
    </citation>
    <scope>NUCLEOTIDE SEQUENCE [LARGE SCALE GENOMIC DNA]</scope>
    <source>
        <strain evidence="3 5">AM09-9</strain>
        <strain evidence="2 4">TF11-7</strain>
    </source>
</reference>
<dbReference type="Pfam" id="PF13556">
    <property type="entry name" value="HTH_30"/>
    <property type="match status" value="1"/>
</dbReference>
<proteinExistence type="predicted"/>
<evidence type="ECO:0000313" key="3">
    <source>
        <dbReference type="EMBL" id="RHJ56781.1"/>
    </source>
</evidence>
<evidence type="ECO:0000259" key="1">
    <source>
        <dbReference type="Pfam" id="PF13556"/>
    </source>
</evidence>
<dbReference type="InterPro" id="IPR042070">
    <property type="entry name" value="PucR_C-HTH_sf"/>
</dbReference>
<evidence type="ECO:0000313" key="2">
    <source>
        <dbReference type="EMBL" id="RGK40608.1"/>
    </source>
</evidence>